<evidence type="ECO:0000256" key="2">
    <source>
        <dbReference type="ARBA" id="ARBA00004170"/>
    </source>
</evidence>
<keyword evidence="7" id="KW-0479">Metal-binding</keyword>
<dbReference type="InterPro" id="IPR004027">
    <property type="entry name" value="SEC_C_motif"/>
</dbReference>
<dbReference type="SUPFAM" id="SSF81886">
    <property type="entry name" value="Helical scaffold and wing domains of SecA"/>
    <property type="match status" value="2"/>
</dbReference>
<comment type="catalytic activity">
    <reaction evidence="15">
        <text>ATP + H2O + cellular proteinSide 1 = ADP + phosphate + cellular proteinSide 2.</text>
        <dbReference type="EC" id="7.4.2.8"/>
    </reaction>
</comment>
<reference evidence="20 21" key="1">
    <citation type="submission" date="2019-02" db="EMBL/GenBank/DDBJ databases">
        <title>Deep-cultivation of Planctomycetes and their phenomic and genomic characterization uncovers novel biology.</title>
        <authorList>
            <person name="Wiegand S."/>
            <person name="Jogler M."/>
            <person name="Boedeker C."/>
            <person name="Pinto D."/>
            <person name="Vollmers J."/>
            <person name="Rivas-Marin E."/>
            <person name="Kohn T."/>
            <person name="Peeters S.H."/>
            <person name="Heuer A."/>
            <person name="Rast P."/>
            <person name="Oberbeckmann S."/>
            <person name="Bunk B."/>
            <person name="Jeske O."/>
            <person name="Meyerdierks A."/>
            <person name="Storesund J.E."/>
            <person name="Kallscheuer N."/>
            <person name="Luecker S."/>
            <person name="Lage O.M."/>
            <person name="Pohl T."/>
            <person name="Merkel B.J."/>
            <person name="Hornburger P."/>
            <person name="Mueller R.-W."/>
            <person name="Bruemmer F."/>
            <person name="Labrenz M."/>
            <person name="Spormann A.M."/>
            <person name="Op den Camp H."/>
            <person name="Overmann J."/>
            <person name="Amann R."/>
            <person name="Jetten M.S.M."/>
            <person name="Mascher T."/>
            <person name="Medema M.H."/>
            <person name="Devos D.P."/>
            <person name="Kaster A.-K."/>
            <person name="Ovreas L."/>
            <person name="Rohde M."/>
            <person name="Galperin M.Y."/>
            <person name="Jogler C."/>
        </authorList>
    </citation>
    <scope>NUCLEOTIDE SEQUENCE [LARGE SCALE GENOMIC DNA]</scope>
    <source>
        <strain evidence="20 21">Pan44</strain>
    </source>
</reference>
<comment type="subunit">
    <text evidence="15">Monomer and homodimer. Part of the essential Sec protein translocation apparatus which comprises SecA, SecYEG and auxiliary proteins SecDF. Other proteins may also be involved.</text>
</comment>
<dbReference type="NCBIfam" id="TIGR00963">
    <property type="entry name" value="secA"/>
    <property type="match status" value="1"/>
</dbReference>
<dbReference type="SMART" id="SM00957">
    <property type="entry name" value="SecA_DEAD"/>
    <property type="match status" value="1"/>
</dbReference>
<dbReference type="PANTHER" id="PTHR30612">
    <property type="entry name" value="SECA INNER MEMBRANE COMPONENT OF SEC PROTEIN SECRETION SYSTEM"/>
    <property type="match status" value="1"/>
</dbReference>
<dbReference type="SMART" id="SM00958">
    <property type="entry name" value="SecA_PP_bind"/>
    <property type="match status" value="1"/>
</dbReference>
<dbReference type="PRINTS" id="PR00906">
    <property type="entry name" value="SECA"/>
</dbReference>
<evidence type="ECO:0000313" key="20">
    <source>
        <dbReference type="EMBL" id="QDT52456.1"/>
    </source>
</evidence>
<dbReference type="Pfam" id="PF07516">
    <property type="entry name" value="SecA_SW"/>
    <property type="match status" value="2"/>
</dbReference>
<dbReference type="SUPFAM" id="SSF81767">
    <property type="entry name" value="Pre-protein crosslinking domain of SecA"/>
    <property type="match status" value="1"/>
</dbReference>
<dbReference type="InterPro" id="IPR044722">
    <property type="entry name" value="SecA_SF2_C"/>
</dbReference>
<keyword evidence="21" id="KW-1185">Reference proteome</keyword>
<dbReference type="AlphaFoldDB" id="A0A517S8K7"/>
<dbReference type="GO" id="GO:0005524">
    <property type="term" value="F:ATP binding"/>
    <property type="evidence" value="ECO:0007669"/>
    <property type="project" value="UniProtKB-UniRule"/>
</dbReference>
<dbReference type="InterPro" id="IPR001650">
    <property type="entry name" value="Helicase_C-like"/>
</dbReference>
<dbReference type="KEGG" id="ccos:Pan44_04680"/>
<dbReference type="CDD" id="cd18803">
    <property type="entry name" value="SF2_C_secA"/>
    <property type="match status" value="1"/>
</dbReference>
<feature type="domain" description="Helicase ATP-binding" evidence="17">
    <location>
        <begin position="119"/>
        <end position="276"/>
    </location>
</feature>
<feature type="domain" description="SecA family profile" evidence="19">
    <location>
        <begin position="33"/>
        <end position="649"/>
    </location>
</feature>
<evidence type="ECO:0000256" key="14">
    <source>
        <dbReference type="ARBA" id="ARBA00023136"/>
    </source>
</evidence>
<dbReference type="FunCoup" id="A0A517S8K7">
    <property type="interactions" value="569"/>
</dbReference>
<evidence type="ECO:0000259" key="18">
    <source>
        <dbReference type="PROSITE" id="PS51194"/>
    </source>
</evidence>
<dbReference type="Pfam" id="PF21090">
    <property type="entry name" value="P-loop_SecA"/>
    <property type="match status" value="1"/>
</dbReference>
<keyword evidence="13 15" id="KW-0811">Translocation</keyword>
<dbReference type="Pfam" id="PF02810">
    <property type="entry name" value="SEC-C"/>
    <property type="match status" value="1"/>
</dbReference>
<feature type="binding site" evidence="15">
    <location>
        <position position="528"/>
    </location>
    <ligand>
        <name>ATP</name>
        <dbReference type="ChEBI" id="CHEBI:30616"/>
    </ligand>
</feature>
<comment type="cofactor">
    <cofactor evidence="1">
        <name>Zn(2+)</name>
        <dbReference type="ChEBI" id="CHEBI:29105"/>
    </cofactor>
</comment>
<dbReference type="GO" id="GO:0031522">
    <property type="term" value="C:cell envelope Sec protein transport complex"/>
    <property type="evidence" value="ECO:0007669"/>
    <property type="project" value="TreeGrafter"/>
</dbReference>
<dbReference type="EMBL" id="CP036271">
    <property type="protein sequence ID" value="QDT52456.1"/>
    <property type="molecule type" value="Genomic_DNA"/>
</dbReference>
<dbReference type="GO" id="GO:0017038">
    <property type="term" value="P:protein import"/>
    <property type="evidence" value="ECO:0007669"/>
    <property type="project" value="InterPro"/>
</dbReference>
<dbReference type="InterPro" id="IPR036266">
    <property type="entry name" value="SecA_Wing/Scaffold_sf"/>
</dbReference>
<dbReference type="GO" id="GO:0005886">
    <property type="term" value="C:plasma membrane"/>
    <property type="evidence" value="ECO:0007669"/>
    <property type="project" value="UniProtKB-SubCell"/>
</dbReference>
<dbReference type="Proteomes" id="UP000315700">
    <property type="component" value="Chromosome"/>
</dbReference>
<dbReference type="Gene3D" id="1.10.3060.10">
    <property type="entry name" value="Helical scaffold and wing domains of SecA"/>
    <property type="match status" value="2"/>
</dbReference>
<dbReference type="InterPro" id="IPR036670">
    <property type="entry name" value="SecA_X-link_sf"/>
</dbReference>
<dbReference type="Gene3D" id="3.90.1440.10">
    <property type="entry name" value="SecA, preprotein cross-linking domain"/>
    <property type="match status" value="1"/>
</dbReference>
<evidence type="ECO:0000256" key="3">
    <source>
        <dbReference type="ARBA" id="ARBA00007650"/>
    </source>
</evidence>
<evidence type="ECO:0000256" key="16">
    <source>
        <dbReference type="RuleBase" id="RU003874"/>
    </source>
</evidence>
<dbReference type="GO" id="GO:0043952">
    <property type="term" value="P:protein transport by the Sec complex"/>
    <property type="evidence" value="ECO:0007669"/>
    <property type="project" value="UniProtKB-ARBA"/>
</dbReference>
<dbReference type="FunFam" id="3.40.50.300:FF:000113">
    <property type="entry name" value="Preprotein translocase subunit SecA"/>
    <property type="match status" value="1"/>
</dbReference>
<evidence type="ECO:0000256" key="10">
    <source>
        <dbReference type="ARBA" id="ARBA00022840"/>
    </source>
</evidence>
<evidence type="ECO:0000259" key="17">
    <source>
        <dbReference type="PROSITE" id="PS51192"/>
    </source>
</evidence>
<keyword evidence="9" id="KW-0862">Zinc</keyword>
<name>A0A517S8K7_9PLAN</name>
<evidence type="ECO:0000256" key="11">
    <source>
        <dbReference type="ARBA" id="ARBA00022927"/>
    </source>
</evidence>
<evidence type="ECO:0000256" key="7">
    <source>
        <dbReference type="ARBA" id="ARBA00022723"/>
    </source>
</evidence>
<gene>
    <name evidence="15" type="primary">secA</name>
    <name evidence="20" type="ORF">Pan44_04680</name>
</gene>
<dbReference type="Gene3D" id="3.40.50.300">
    <property type="entry name" value="P-loop containing nucleotide triphosphate hydrolases"/>
    <property type="match status" value="2"/>
</dbReference>
<keyword evidence="11 15" id="KW-0653">Protein transport</keyword>
<keyword evidence="10 15" id="KW-0067">ATP-binding</keyword>
<keyword evidence="8 15" id="KW-0547">Nucleotide-binding</keyword>
<proteinExistence type="inferred from homology"/>
<dbReference type="SUPFAM" id="SSF52540">
    <property type="entry name" value="P-loop containing nucleoside triphosphate hydrolases"/>
    <property type="match status" value="2"/>
</dbReference>
<dbReference type="PROSITE" id="PS51192">
    <property type="entry name" value="HELICASE_ATP_BIND_1"/>
    <property type="match status" value="1"/>
</dbReference>
<evidence type="ECO:0000256" key="9">
    <source>
        <dbReference type="ARBA" id="ARBA00022833"/>
    </source>
</evidence>
<dbReference type="PROSITE" id="PS01312">
    <property type="entry name" value="SECA"/>
    <property type="match status" value="1"/>
</dbReference>
<dbReference type="InterPro" id="IPR027417">
    <property type="entry name" value="P-loop_NTPase"/>
</dbReference>
<feature type="domain" description="Helicase C-terminal" evidence="18">
    <location>
        <begin position="453"/>
        <end position="665"/>
    </location>
</feature>
<keyword evidence="5 15" id="KW-1003">Cell membrane</keyword>
<dbReference type="InterPro" id="IPR020937">
    <property type="entry name" value="SecA_CS"/>
</dbReference>
<dbReference type="HAMAP" id="MF_01382">
    <property type="entry name" value="SecA"/>
    <property type="match status" value="1"/>
</dbReference>
<dbReference type="Pfam" id="PF01043">
    <property type="entry name" value="SecA_PP_bind"/>
    <property type="match status" value="1"/>
</dbReference>
<evidence type="ECO:0000313" key="21">
    <source>
        <dbReference type="Proteomes" id="UP000315700"/>
    </source>
</evidence>
<comment type="function">
    <text evidence="15">Part of the Sec protein translocase complex. Interacts with the SecYEG preprotein conducting channel. Has a central role in coupling the hydrolysis of ATP to the transfer of proteins into and across the cell membrane, serving as an ATP-driven molecular motor driving the stepwise translocation of polypeptide chains across the membrane.</text>
</comment>
<dbReference type="GO" id="GO:0005829">
    <property type="term" value="C:cytosol"/>
    <property type="evidence" value="ECO:0007669"/>
    <property type="project" value="TreeGrafter"/>
</dbReference>
<evidence type="ECO:0000256" key="1">
    <source>
        <dbReference type="ARBA" id="ARBA00001947"/>
    </source>
</evidence>
<dbReference type="GO" id="GO:0046872">
    <property type="term" value="F:metal ion binding"/>
    <property type="evidence" value="ECO:0007669"/>
    <property type="project" value="UniProtKB-KW"/>
</dbReference>
<evidence type="ECO:0000256" key="12">
    <source>
        <dbReference type="ARBA" id="ARBA00022967"/>
    </source>
</evidence>
<comment type="subcellular location">
    <subcellularLocation>
        <location evidence="15">Cell membrane</location>
        <topology evidence="15">Peripheral membrane protein</topology>
        <orientation evidence="15">Cytoplasmic side</orientation>
    </subcellularLocation>
    <subcellularLocation>
        <location evidence="15">Cytoplasm</location>
    </subcellularLocation>
    <subcellularLocation>
        <location evidence="2">Membrane</location>
        <topology evidence="2">Peripheral membrane protein</topology>
    </subcellularLocation>
    <text evidence="15">Distribution is 50-50.</text>
</comment>
<dbReference type="InterPro" id="IPR011130">
    <property type="entry name" value="SecA_preprotein_X-link_dom"/>
</dbReference>
<dbReference type="PROSITE" id="PS51194">
    <property type="entry name" value="HELICASE_CTER"/>
    <property type="match status" value="1"/>
</dbReference>
<dbReference type="CDD" id="cd17928">
    <property type="entry name" value="DEXDc_SecA"/>
    <property type="match status" value="1"/>
</dbReference>
<accession>A0A517S8K7</accession>
<feature type="binding site" evidence="15">
    <location>
        <position position="117"/>
    </location>
    <ligand>
        <name>ATP</name>
        <dbReference type="ChEBI" id="CHEBI:30616"/>
    </ligand>
</feature>
<dbReference type="GO" id="GO:0006605">
    <property type="term" value="P:protein targeting"/>
    <property type="evidence" value="ECO:0007669"/>
    <property type="project" value="UniProtKB-UniRule"/>
</dbReference>
<comment type="similarity">
    <text evidence="3 15 16">Belongs to the SecA family.</text>
</comment>
<dbReference type="OrthoDB" id="9805579at2"/>
<keyword evidence="6 15" id="KW-0963">Cytoplasm</keyword>
<dbReference type="InParanoid" id="A0A517S8K7"/>
<dbReference type="Pfam" id="PF07517">
    <property type="entry name" value="SecA_DEAD"/>
    <property type="match status" value="1"/>
</dbReference>
<evidence type="ECO:0000256" key="6">
    <source>
        <dbReference type="ARBA" id="ARBA00022490"/>
    </source>
</evidence>
<evidence type="ECO:0000256" key="15">
    <source>
        <dbReference type="HAMAP-Rule" id="MF_01382"/>
    </source>
</evidence>
<evidence type="ECO:0000259" key="19">
    <source>
        <dbReference type="PROSITE" id="PS51196"/>
    </source>
</evidence>
<evidence type="ECO:0000256" key="13">
    <source>
        <dbReference type="ARBA" id="ARBA00023010"/>
    </source>
</evidence>
<dbReference type="RefSeq" id="WP_145026823.1">
    <property type="nucleotide sequence ID" value="NZ_CP036271.1"/>
</dbReference>
<dbReference type="PROSITE" id="PS51196">
    <property type="entry name" value="SECA_MOTOR_DEAD"/>
    <property type="match status" value="1"/>
</dbReference>
<dbReference type="InterPro" id="IPR011116">
    <property type="entry name" value="SecA_Wing/Scaffold"/>
</dbReference>
<keyword evidence="14 15" id="KW-0472">Membrane</keyword>
<protein>
    <recommendedName>
        <fullName evidence="15 16">Protein translocase subunit SecA</fullName>
        <ecNumber evidence="15">7.4.2.8</ecNumber>
    </recommendedName>
</protein>
<dbReference type="InterPro" id="IPR014018">
    <property type="entry name" value="SecA_motor_DEAD"/>
</dbReference>
<dbReference type="GO" id="GO:0008564">
    <property type="term" value="F:protein-exporting ATPase activity"/>
    <property type="evidence" value="ECO:0007669"/>
    <property type="project" value="UniProtKB-EC"/>
</dbReference>
<keyword evidence="12 15" id="KW-1278">Translocase</keyword>
<evidence type="ECO:0000256" key="5">
    <source>
        <dbReference type="ARBA" id="ARBA00022475"/>
    </source>
</evidence>
<dbReference type="InterPro" id="IPR014001">
    <property type="entry name" value="Helicase_ATP-bd"/>
</dbReference>
<dbReference type="InterPro" id="IPR000185">
    <property type="entry name" value="SecA"/>
</dbReference>
<dbReference type="PANTHER" id="PTHR30612:SF0">
    <property type="entry name" value="CHLOROPLAST PROTEIN-TRANSPORTING ATPASE"/>
    <property type="match status" value="1"/>
</dbReference>
<dbReference type="InterPro" id="IPR011115">
    <property type="entry name" value="SecA_DEAD"/>
</dbReference>
<evidence type="ECO:0000256" key="4">
    <source>
        <dbReference type="ARBA" id="ARBA00022448"/>
    </source>
</evidence>
<dbReference type="GO" id="GO:0065002">
    <property type="term" value="P:intracellular protein transmembrane transport"/>
    <property type="evidence" value="ECO:0007669"/>
    <property type="project" value="UniProtKB-UniRule"/>
</dbReference>
<dbReference type="EC" id="7.4.2.8" evidence="15"/>
<evidence type="ECO:0000256" key="8">
    <source>
        <dbReference type="ARBA" id="ARBA00022741"/>
    </source>
</evidence>
<feature type="binding site" evidence="15">
    <location>
        <begin position="135"/>
        <end position="139"/>
    </location>
    <ligand>
        <name>ATP</name>
        <dbReference type="ChEBI" id="CHEBI:30616"/>
    </ligand>
</feature>
<keyword evidence="4 15" id="KW-0813">Transport</keyword>
<dbReference type="NCBIfam" id="NF009538">
    <property type="entry name" value="PRK12904.1"/>
    <property type="match status" value="1"/>
</dbReference>
<organism evidence="20 21">
    <name type="scientific">Caulifigura coniformis</name>
    <dbReference type="NCBI Taxonomy" id="2527983"/>
    <lineage>
        <taxon>Bacteria</taxon>
        <taxon>Pseudomonadati</taxon>
        <taxon>Planctomycetota</taxon>
        <taxon>Planctomycetia</taxon>
        <taxon>Planctomycetales</taxon>
        <taxon>Planctomycetaceae</taxon>
        <taxon>Caulifigura</taxon>
    </lineage>
</organism>
<sequence length="1216" mass="138849">MDFFDKLGDFFNALTGFVERMIRKVFKSSNEREVRRIGFIREQDGSTRIAPGSTLDRINQLEPELMKLSDAELRETASKMRKKLADGKTVHDILPEVFAAARESGRRYLKMRHYDVQMVGAYVLNQGKIAEMMTGEGKTLVATLPVALNAMAGHVHVVTVNDYLAKRDMEWMGPLYLGLGLTVGCIQSSMRPNDRKPSYDCDITYGTNNEFGFDYLRDNMKMRKSEQVQGPLDFAIVDEVDNILIDEARTPLIISGPASDDLTKYPKADKIARQLIKGTDFEVKEKEHSCHLTDAGIRHAEELAGVESFYTAGNMEWPHLLDNSLKAHYLYKRDVNYVVERVEDGSMGIVIVDEHTGRKMTGRQWSDGLHQAVEAKEGVKIKEVTQTLATITLQNYFKLYKKLSGMTGTAMTEAQEFYKIYGLDVVAIPTNRPTQRINHADVIYRSEREKWNAVCDEIVEVNKTGRPILVGTVSIEKSERLSNMLQRRGIQHAVLNAKQHEREAEFVAQAGRLSAVTIATNMAGRGTDIILGGNPEYLAWEVLKTQYPSRLDVPKSVWDQMSDEIAQREGMKVEGKKVSDVGGLHVIGTERHDARRIDLQLRGRSGRQGDPGSSRFYLSLEDDLMRIFMGEKVQAMLGWLGMQEGEAIESGMVTKQIEKAQKRVEERHFESRKSLLEYDEVMDFQRKEVYGFRQRVLDGTNCRDLILDMIDKQLDRTTKRPDDNTVLSIMEESQIDRFRHFVHPLYRNDIAAGWARMALKIEVEPQRLADMDLEQMKDFLSDEAMRQLEGLIREQIDENLPPEVERRDWNWQSLAGWANRTLGMNTNDRDLKKISTPPGEGDDIDREALERLMFEGAKASIERTDWQPLEFITSPDFAQRQMSGWLGQQFALQITPEELGSFDEPEKTLTSLKKTVRERYREQEIRFPVAIGLTRYIRPQGESDREGLIGWASQRFRSRLDPARLENVTTLRQVEDELLQMSRAYYPSEEAFRKFDQELDRAVESVNGHPTGDPQKFTQLAQFSNQTLSLDLQPQSLATLPKSEVKVAAYQALERRYRPEFAEAERAILLSILDTAWKEHLLGMDQLRSSIGLEGYAGKDPKVEYKRLGMRMFEQMWEHVRELVTFNVFRVDTESSVDYLESLWEISSTTHAEAQSISEEFAGQPAPSHDGGNDFAPGQEIKAVEPIRNFDEKVGRNDLCPCGSGKKYKKCHGQNG</sequence>